<protein>
    <recommendedName>
        <fullName evidence="4">Alpha/beta hydrolase</fullName>
    </recommendedName>
</protein>
<keyword evidence="1" id="KW-0732">Signal</keyword>
<evidence type="ECO:0008006" key="4">
    <source>
        <dbReference type="Google" id="ProtNLM"/>
    </source>
</evidence>
<feature type="signal peptide" evidence="1">
    <location>
        <begin position="1"/>
        <end position="29"/>
    </location>
</feature>
<organism evidence="2 3">
    <name type="scientific">Microbulbifer aestuariivivens</name>
    <dbReference type="NCBI Taxonomy" id="1908308"/>
    <lineage>
        <taxon>Bacteria</taxon>
        <taxon>Pseudomonadati</taxon>
        <taxon>Pseudomonadota</taxon>
        <taxon>Gammaproteobacteria</taxon>
        <taxon>Cellvibrionales</taxon>
        <taxon>Microbulbiferaceae</taxon>
        <taxon>Microbulbifer</taxon>
    </lineage>
</organism>
<dbReference type="EMBL" id="BAABRT010000015">
    <property type="protein sequence ID" value="GAA5525441.1"/>
    <property type="molecule type" value="Genomic_DNA"/>
</dbReference>
<dbReference type="RefSeq" id="WP_345551138.1">
    <property type="nucleotide sequence ID" value="NZ_BAABRT010000015.1"/>
</dbReference>
<proteinExistence type="predicted"/>
<keyword evidence="3" id="KW-1185">Reference proteome</keyword>
<reference evidence="2 3" key="1">
    <citation type="submission" date="2024-02" db="EMBL/GenBank/DDBJ databases">
        <title>Microbulbifer aestuariivivens NBRC 112533.</title>
        <authorList>
            <person name="Ichikawa N."/>
            <person name="Katano-Makiyama Y."/>
            <person name="Hidaka K."/>
        </authorList>
    </citation>
    <scope>NUCLEOTIDE SEQUENCE [LARGE SCALE GENOMIC DNA]</scope>
    <source>
        <strain evidence="2 3">NBRC 112533</strain>
    </source>
</reference>
<gene>
    <name evidence="2" type="ORF">Maes01_02011</name>
</gene>
<comment type="caution">
    <text evidence="2">The sequence shown here is derived from an EMBL/GenBank/DDBJ whole genome shotgun (WGS) entry which is preliminary data.</text>
</comment>
<dbReference type="InterPro" id="IPR029058">
    <property type="entry name" value="AB_hydrolase_fold"/>
</dbReference>
<dbReference type="Proteomes" id="UP001408594">
    <property type="component" value="Unassembled WGS sequence"/>
</dbReference>
<feature type="chain" id="PRO_5046650037" description="Alpha/beta hydrolase" evidence="1">
    <location>
        <begin position="30"/>
        <end position="286"/>
    </location>
</feature>
<dbReference type="SUPFAM" id="SSF53474">
    <property type="entry name" value="alpha/beta-Hydrolases"/>
    <property type="match status" value="1"/>
</dbReference>
<evidence type="ECO:0000313" key="2">
    <source>
        <dbReference type="EMBL" id="GAA5525441.1"/>
    </source>
</evidence>
<dbReference type="Gene3D" id="3.40.50.1820">
    <property type="entry name" value="alpha/beta hydrolase"/>
    <property type="match status" value="1"/>
</dbReference>
<name>A0ABP9WSM8_9GAMM</name>
<evidence type="ECO:0000313" key="3">
    <source>
        <dbReference type="Proteomes" id="UP001408594"/>
    </source>
</evidence>
<evidence type="ECO:0000256" key="1">
    <source>
        <dbReference type="SAM" id="SignalP"/>
    </source>
</evidence>
<accession>A0ABP9WSM8</accession>
<sequence>MKLQFDFARRIALRTFAALLTIAAAPVFAASIDISTSGGDVRVHYPENVSGSCKAVVLGVGTGMSIKGYDSLLKAISGYGHLAVVIDHESGNLTKKDANRYRNLAQEVKNNMSSWLAGRGTCTEVSNWIMGGHSAGGQAAQNAIASTPGLADAVFSIDPYDATETAHVSLPAMYWGFNLDSCFVGKEQAAAEAYRRSDSQRAFFRVERKYSFGPCGYSPKYFHCSFCDNHCPACTNCMKTPDHFFVDVAASVDNFLKAVFSGNWSKSALAISGRTPVRLFVDAEMP</sequence>